<reference evidence="2 3" key="1">
    <citation type="journal article" date="2016" name="Environ. Microbiol.">
        <title>Genomic resolution of a cold subsurface aquifer community provides metabolic insights for novel microbes adapted to high CO concentrations.</title>
        <authorList>
            <person name="Probst A.J."/>
            <person name="Castelle C.J."/>
            <person name="Singh A."/>
            <person name="Brown C.T."/>
            <person name="Anantharaman K."/>
            <person name="Sharon I."/>
            <person name="Hug L.A."/>
            <person name="Burstein D."/>
            <person name="Emerson J.B."/>
            <person name="Thomas B.C."/>
            <person name="Banfield J.F."/>
        </authorList>
    </citation>
    <scope>NUCLEOTIDE SEQUENCE [LARGE SCALE GENOMIC DNA]</scope>
    <source>
        <strain evidence="2">CG2_30_35_20</strain>
    </source>
</reference>
<proteinExistence type="predicted"/>
<evidence type="ECO:0000313" key="2">
    <source>
        <dbReference type="EMBL" id="OIP86574.1"/>
    </source>
</evidence>
<dbReference type="AlphaFoldDB" id="A0A1J5I2G8"/>
<protein>
    <submittedName>
        <fullName evidence="2">Uncharacterized protein</fullName>
    </submittedName>
</protein>
<gene>
    <name evidence="2" type="ORF">AUK05_03300</name>
</gene>
<evidence type="ECO:0000313" key="3">
    <source>
        <dbReference type="Proteomes" id="UP000182344"/>
    </source>
</evidence>
<comment type="caution">
    <text evidence="2">The sequence shown here is derived from an EMBL/GenBank/DDBJ whole genome shotgun (WGS) entry which is preliminary data.</text>
</comment>
<feature type="compositionally biased region" description="Polar residues" evidence="1">
    <location>
        <begin position="65"/>
        <end position="75"/>
    </location>
</feature>
<accession>A0A1J5I2G8</accession>
<dbReference type="EMBL" id="MNZO01000048">
    <property type="protein sequence ID" value="OIP86574.1"/>
    <property type="molecule type" value="Genomic_DNA"/>
</dbReference>
<dbReference type="Proteomes" id="UP000182344">
    <property type="component" value="Unassembled WGS sequence"/>
</dbReference>
<evidence type="ECO:0000256" key="1">
    <source>
        <dbReference type="SAM" id="MobiDB-lite"/>
    </source>
</evidence>
<organism evidence="2 3">
    <name type="scientific">Candidatus Shapirobacteria bacterium CG2_30_35_20</name>
    <dbReference type="NCBI Taxonomy" id="1805376"/>
    <lineage>
        <taxon>Bacteria</taxon>
        <taxon>Candidatus Shapironibacteriota</taxon>
    </lineage>
</organism>
<sequence>MSSFSQQQAINQINQLGYENIEQVPIGRGNDYLTALVNLAKGNWGNEGIDIDIAITVSRISNNAHEGLPTDQTALPENIAKKMRK</sequence>
<feature type="region of interest" description="Disordered" evidence="1">
    <location>
        <begin position="65"/>
        <end position="85"/>
    </location>
</feature>
<name>A0A1J5I2G8_9BACT</name>